<accession>A0A1M4NI94</accession>
<sequence length="541" mass="62160">MLNLCYKNERRNVQSWSACSGFVDAKHWMRVQHLFLITHKGQALKKITFLSRGLVAVLGLWNGMDALDWRNLESFAKFKAGAESFSKVGFNNKPINSNKGLYPTETFVTVVAYLQLDFPELFSKSATAAGHHLSGSLGGMGGGLIYDGTRNLIDQSTGKPYGDMAWNYFGYWGGLVGQKPWAQCGLSNGVKTYQEGQQLTQAQLTALSDRTHESCAQGYANNTRHYVIYNAYLDYSYKDIFRFRGGRYESPADYMSGYTQGLDMTLKVKNFKFWWFSSFGRGFAYNEWLYNFYSPKTYTLANGKNINPGVHAFYITWQYKGLSIVPFFYFSPNNEYDPNFTILYDSKPDFKGLGWRSQTDITVLNPIYAKRFWNTYQFGMLSKKNAHSLMIKQRFDYNNFNFGGGIYKSFGNANWMIGYHGNRLGFDFWTNSVYANTINSLSYMMDADSFTGFLFGGGVHERFLWGCLGRLTYGPRANEQVISFNMGYQFSKHFYADIKVEFYNMDMHRGYKMGWNGPFLDSQPATQQDRSHIFTEFKVSL</sequence>
<gene>
    <name evidence="1" type="primary">omp1500</name>
</gene>
<dbReference type="AlphaFoldDB" id="A0A1M4NI94"/>
<dbReference type="EMBL" id="LT633800">
    <property type="protein sequence ID" value="SFZ72934.1"/>
    <property type="molecule type" value="Genomic_DNA"/>
</dbReference>
<organism evidence="1">
    <name type="scientific">Helicobacter salomonis</name>
    <dbReference type="NCBI Taxonomy" id="56878"/>
    <lineage>
        <taxon>Bacteria</taxon>
        <taxon>Pseudomonadati</taxon>
        <taxon>Campylobacterota</taxon>
        <taxon>Epsilonproteobacteria</taxon>
        <taxon>Campylobacterales</taxon>
        <taxon>Helicobacteraceae</taxon>
        <taxon>Helicobacter</taxon>
    </lineage>
</organism>
<evidence type="ECO:0000313" key="1">
    <source>
        <dbReference type="EMBL" id="SFZ72934.1"/>
    </source>
</evidence>
<protein>
    <submittedName>
        <fullName evidence="1">OMP1500</fullName>
    </submittedName>
</protein>
<name>A0A1M4NI94_9HELI</name>
<dbReference type="Pfam" id="PF02521">
    <property type="entry name" value="HP_OMP_2"/>
    <property type="match status" value="1"/>
</dbReference>
<dbReference type="InterPro" id="IPR003678">
    <property type="entry name" value="Put_OMP"/>
</dbReference>
<proteinExistence type="predicted"/>
<reference evidence="1" key="1">
    <citation type="submission" date="2016-11" db="EMBL/GenBank/DDBJ databases">
        <title>Proteomic and phylogenetic analysis of the outer membrane protein repertoire of gastric Helicobacter species.</title>
        <authorList>
            <person name="Joosten M."/>
        </authorList>
    </citation>
    <scope>NUCLEOTIDE SEQUENCE</scope>
    <source>
        <strain evidence="1">KokIII</strain>
    </source>
</reference>